<organism evidence="4 5">
    <name type="scientific">Mycena venus</name>
    <dbReference type="NCBI Taxonomy" id="2733690"/>
    <lineage>
        <taxon>Eukaryota</taxon>
        <taxon>Fungi</taxon>
        <taxon>Dikarya</taxon>
        <taxon>Basidiomycota</taxon>
        <taxon>Agaricomycotina</taxon>
        <taxon>Agaricomycetes</taxon>
        <taxon>Agaricomycetidae</taxon>
        <taxon>Agaricales</taxon>
        <taxon>Marasmiineae</taxon>
        <taxon>Mycenaceae</taxon>
        <taxon>Mycena</taxon>
    </lineage>
</organism>
<feature type="region of interest" description="Disordered" evidence="1">
    <location>
        <begin position="291"/>
        <end position="329"/>
    </location>
</feature>
<name>A0A8H7D832_9AGAR</name>
<sequence length="444" mass="46351">MLSLDAILTACVILLVSLTGANAQLEAQFVWGFTTLVSTSLPSCQTFAITLEPITAPGVPPFYMIAYAVGGAPITSFIGTNESDLSWRVTHPIGTQLLLGVVDSKGNTGGIDVPLYTVTQGSSTACIPPPPPPAESPSAFSVTANVTDTLTTCQPWGLTVRGGIRPYNVTLVALNSTVVTNVTMGADDSVFTYINRQAPNSQLLAAVNDLDGNWATGSPVVHTTGSADLTCRGLDSTSSNGTASSPQAGNNGGAKSHLSHGKIGAIVGAIVGALLLLGVATWIWRRRQQHIAQKRRPRVDIDPFEEDRGPGPNTTDVWDNSTQPHPSMLLVSTDAGRSLGTKESRLMATGLLAPTSERSSSSNTTPLASPHMGVHELPPSLPSTSSSPSPSRRLASKEGRSTATGSLAQTSETYSSTNTTPLASPHVFVHELPPPYVSPRLGEQ</sequence>
<feature type="transmembrane region" description="Helical" evidence="2">
    <location>
        <begin position="263"/>
        <end position="284"/>
    </location>
</feature>
<feature type="region of interest" description="Disordered" evidence="1">
    <location>
        <begin position="232"/>
        <end position="257"/>
    </location>
</feature>
<keyword evidence="3" id="KW-0732">Signal</keyword>
<keyword evidence="2" id="KW-1133">Transmembrane helix</keyword>
<dbReference type="OrthoDB" id="2527908at2759"/>
<reference evidence="4" key="1">
    <citation type="submission" date="2020-05" db="EMBL/GenBank/DDBJ databases">
        <title>Mycena genomes resolve the evolution of fungal bioluminescence.</title>
        <authorList>
            <person name="Tsai I.J."/>
        </authorList>
    </citation>
    <scope>NUCLEOTIDE SEQUENCE</scope>
    <source>
        <strain evidence="4">CCC161011</strain>
    </source>
</reference>
<dbReference type="CDD" id="cd12087">
    <property type="entry name" value="TM_EGFR-like"/>
    <property type="match status" value="1"/>
</dbReference>
<gene>
    <name evidence="4" type="ORF">MVEN_00643200</name>
</gene>
<evidence type="ECO:0000256" key="2">
    <source>
        <dbReference type="SAM" id="Phobius"/>
    </source>
</evidence>
<feature type="compositionally biased region" description="Polar residues" evidence="1">
    <location>
        <begin position="312"/>
        <end position="325"/>
    </location>
</feature>
<comment type="caution">
    <text evidence="4">The sequence shown here is derived from an EMBL/GenBank/DDBJ whole genome shotgun (WGS) entry which is preliminary data.</text>
</comment>
<keyword evidence="5" id="KW-1185">Reference proteome</keyword>
<feature type="compositionally biased region" description="Basic and acidic residues" evidence="1">
    <location>
        <begin position="298"/>
        <end position="309"/>
    </location>
</feature>
<evidence type="ECO:0000313" key="5">
    <source>
        <dbReference type="Proteomes" id="UP000620124"/>
    </source>
</evidence>
<dbReference type="EMBL" id="JACAZI010000004">
    <property type="protein sequence ID" value="KAF7362922.1"/>
    <property type="molecule type" value="Genomic_DNA"/>
</dbReference>
<feature type="chain" id="PRO_5034308877" evidence="3">
    <location>
        <begin position="24"/>
        <end position="444"/>
    </location>
</feature>
<feature type="compositionally biased region" description="Polar residues" evidence="1">
    <location>
        <begin position="401"/>
        <end position="422"/>
    </location>
</feature>
<feature type="signal peptide" evidence="3">
    <location>
        <begin position="1"/>
        <end position="23"/>
    </location>
</feature>
<feature type="compositionally biased region" description="Polar residues" evidence="1">
    <location>
        <begin position="356"/>
        <end position="367"/>
    </location>
</feature>
<evidence type="ECO:0000313" key="4">
    <source>
        <dbReference type="EMBL" id="KAF7362922.1"/>
    </source>
</evidence>
<proteinExistence type="predicted"/>
<dbReference type="AlphaFoldDB" id="A0A8H7D832"/>
<accession>A0A8H7D832</accession>
<protein>
    <submittedName>
        <fullName evidence="4">Uncharacterized protein</fullName>
    </submittedName>
</protein>
<dbReference type="Proteomes" id="UP000620124">
    <property type="component" value="Unassembled WGS sequence"/>
</dbReference>
<feature type="region of interest" description="Disordered" evidence="1">
    <location>
        <begin position="352"/>
        <end position="444"/>
    </location>
</feature>
<feature type="compositionally biased region" description="Low complexity" evidence="1">
    <location>
        <begin position="382"/>
        <end position="391"/>
    </location>
</feature>
<evidence type="ECO:0000256" key="1">
    <source>
        <dbReference type="SAM" id="MobiDB-lite"/>
    </source>
</evidence>
<keyword evidence="2" id="KW-0812">Transmembrane</keyword>
<feature type="compositionally biased region" description="Polar residues" evidence="1">
    <location>
        <begin position="235"/>
        <end position="249"/>
    </location>
</feature>
<keyword evidence="2" id="KW-0472">Membrane</keyword>
<evidence type="ECO:0000256" key="3">
    <source>
        <dbReference type="SAM" id="SignalP"/>
    </source>
</evidence>